<dbReference type="Proteomes" id="UP001235939">
    <property type="component" value="Chromosome 05"/>
</dbReference>
<sequence length="68" mass="7947">MKSIYGDICQKHIARYGNGILIFLNRIASGDKTWIHHYQPESKRQTMAWKHPNSLCKKITKANHPQEN</sequence>
<dbReference type="EMBL" id="CP092867">
    <property type="protein sequence ID" value="UYV68481.1"/>
    <property type="molecule type" value="Genomic_DNA"/>
</dbReference>
<dbReference type="Gene3D" id="3.30.420.10">
    <property type="entry name" value="Ribonuclease H-like superfamily/Ribonuclease H"/>
    <property type="match status" value="1"/>
</dbReference>
<keyword evidence="2" id="KW-1185">Reference proteome</keyword>
<dbReference type="InterPro" id="IPR036397">
    <property type="entry name" value="RNaseH_sf"/>
</dbReference>
<organism evidence="1 2">
    <name type="scientific">Cordylochernes scorpioides</name>
    <dbReference type="NCBI Taxonomy" id="51811"/>
    <lineage>
        <taxon>Eukaryota</taxon>
        <taxon>Metazoa</taxon>
        <taxon>Ecdysozoa</taxon>
        <taxon>Arthropoda</taxon>
        <taxon>Chelicerata</taxon>
        <taxon>Arachnida</taxon>
        <taxon>Pseudoscorpiones</taxon>
        <taxon>Cheliferoidea</taxon>
        <taxon>Chernetidae</taxon>
        <taxon>Cordylochernes</taxon>
    </lineage>
</organism>
<gene>
    <name evidence="1" type="ORF">LAZ67_5004445</name>
</gene>
<evidence type="ECO:0000313" key="2">
    <source>
        <dbReference type="Proteomes" id="UP001235939"/>
    </source>
</evidence>
<proteinExistence type="predicted"/>
<reference evidence="1 2" key="1">
    <citation type="submission" date="2022-01" db="EMBL/GenBank/DDBJ databases">
        <title>A chromosomal length assembly of Cordylochernes scorpioides.</title>
        <authorList>
            <person name="Zeh D."/>
            <person name="Zeh J."/>
        </authorList>
    </citation>
    <scope>NUCLEOTIDE SEQUENCE [LARGE SCALE GENOMIC DNA]</scope>
    <source>
        <strain evidence="1">IN4F17</strain>
        <tissue evidence="1">Whole Body</tissue>
    </source>
</reference>
<accession>A0ABY6KI09</accession>
<evidence type="ECO:0000313" key="1">
    <source>
        <dbReference type="EMBL" id="UYV68481.1"/>
    </source>
</evidence>
<protein>
    <submittedName>
        <fullName evidence="1">Uncharacterized protein</fullName>
    </submittedName>
</protein>
<name>A0ABY6KI09_9ARAC</name>